<name>A0ABD2ZTB8_9GENT</name>
<dbReference type="Proteomes" id="UP001630127">
    <property type="component" value="Unassembled WGS sequence"/>
</dbReference>
<evidence type="ECO:0000313" key="2">
    <source>
        <dbReference type="EMBL" id="KAL3522644.1"/>
    </source>
</evidence>
<dbReference type="EMBL" id="JBJUIK010000007">
    <property type="protein sequence ID" value="KAL3522644.1"/>
    <property type="molecule type" value="Genomic_DNA"/>
</dbReference>
<feature type="region of interest" description="Disordered" evidence="1">
    <location>
        <begin position="77"/>
        <end position="105"/>
    </location>
</feature>
<evidence type="ECO:0000313" key="3">
    <source>
        <dbReference type="Proteomes" id="UP001630127"/>
    </source>
</evidence>
<organism evidence="2 3">
    <name type="scientific">Cinchona calisaya</name>
    <dbReference type="NCBI Taxonomy" id="153742"/>
    <lineage>
        <taxon>Eukaryota</taxon>
        <taxon>Viridiplantae</taxon>
        <taxon>Streptophyta</taxon>
        <taxon>Embryophyta</taxon>
        <taxon>Tracheophyta</taxon>
        <taxon>Spermatophyta</taxon>
        <taxon>Magnoliopsida</taxon>
        <taxon>eudicotyledons</taxon>
        <taxon>Gunneridae</taxon>
        <taxon>Pentapetalae</taxon>
        <taxon>asterids</taxon>
        <taxon>lamiids</taxon>
        <taxon>Gentianales</taxon>
        <taxon>Rubiaceae</taxon>
        <taxon>Cinchonoideae</taxon>
        <taxon>Cinchoneae</taxon>
        <taxon>Cinchona</taxon>
    </lineage>
</organism>
<dbReference type="AlphaFoldDB" id="A0ABD2ZTB8"/>
<gene>
    <name evidence="2" type="ORF">ACH5RR_015478</name>
</gene>
<feature type="compositionally biased region" description="Basic and acidic residues" evidence="1">
    <location>
        <begin position="89"/>
        <end position="98"/>
    </location>
</feature>
<accession>A0ABD2ZTB8</accession>
<feature type="compositionally biased region" description="Polar residues" evidence="1">
    <location>
        <begin position="77"/>
        <end position="88"/>
    </location>
</feature>
<evidence type="ECO:0000256" key="1">
    <source>
        <dbReference type="SAM" id="MobiDB-lite"/>
    </source>
</evidence>
<comment type="caution">
    <text evidence="2">The sequence shown here is derived from an EMBL/GenBank/DDBJ whole genome shotgun (WGS) entry which is preliminary data.</text>
</comment>
<proteinExistence type="predicted"/>
<protein>
    <submittedName>
        <fullName evidence="2">Uncharacterized protein</fullName>
    </submittedName>
</protein>
<sequence>MDNARRALFHLFREMQLFSIRRLVSYLLKIDTSMVAGTQPGKARICIELDLTKARLQVYAGHFDATFFIKNPQLKNSVSASDNPSLNKDNSHGDEKPNAKIANDQSLSIENPTLNKPFVVINLLKVLNPNSIAETELPLLEVAMVMEQPVTTVNPPPIKTCTTVDSLDHGFLSCPLAIRLWAILEVDFGVMNLYASSVQHKIQLWWMSSPRIGQLYCVIPILARWHL</sequence>
<reference evidence="2 3" key="1">
    <citation type="submission" date="2024-11" db="EMBL/GenBank/DDBJ databases">
        <title>A near-complete genome assembly of Cinchona calisaya.</title>
        <authorList>
            <person name="Lian D.C."/>
            <person name="Zhao X.W."/>
            <person name="Wei L."/>
        </authorList>
    </citation>
    <scope>NUCLEOTIDE SEQUENCE [LARGE SCALE GENOMIC DNA]</scope>
    <source>
        <tissue evidence="2">Nenye</tissue>
    </source>
</reference>
<keyword evidence="3" id="KW-1185">Reference proteome</keyword>